<accession>A0AAW7T528</accession>
<comment type="caution">
    <text evidence="3">The sequence shown here is derived from an EMBL/GenBank/DDBJ whole genome shotgun (WGS) entry which is preliminary data.</text>
</comment>
<name>A0AAW7T528_BURVI</name>
<dbReference type="EMBL" id="JAUJRV010000030">
    <property type="protein sequence ID" value="MDN7798417.1"/>
    <property type="molecule type" value="Genomic_DNA"/>
</dbReference>
<dbReference type="InterPro" id="IPR052755">
    <property type="entry name" value="Lysozyme_Inhibitor_LprI"/>
</dbReference>
<dbReference type="PANTHER" id="PTHR37549">
    <property type="entry name" value="LIPOPROTEIN LPRI"/>
    <property type="match status" value="1"/>
</dbReference>
<protein>
    <submittedName>
        <fullName evidence="3">Lysozyme inhibitor LprI family protein</fullName>
    </submittedName>
</protein>
<feature type="signal peptide" evidence="1">
    <location>
        <begin position="1"/>
        <end position="47"/>
    </location>
</feature>
<evidence type="ECO:0000259" key="2">
    <source>
        <dbReference type="Pfam" id="PF07007"/>
    </source>
</evidence>
<dbReference type="Pfam" id="PF07007">
    <property type="entry name" value="LprI"/>
    <property type="match status" value="1"/>
</dbReference>
<gene>
    <name evidence="3" type="ORF">QZM33_26095</name>
</gene>
<dbReference type="AlphaFoldDB" id="A0AAW7T528"/>
<reference evidence="3" key="1">
    <citation type="submission" date="2023-07" db="EMBL/GenBank/DDBJ databases">
        <title>A collection of bacterial strains from the Burkholderia cepacia Research Laboratory and Repository.</title>
        <authorList>
            <person name="Lipuma J."/>
            <person name="Spilker T."/>
            <person name="Caverly L."/>
        </authorList>
    </citation>
    <scope>NUCLEOTIDE SEQUENCE</scope>
    <source>
        <strain evidence="3">AU44268</strain>
    </source>
</reference>
<dbReference type="PANTHER" id="PTHR37549:SF1">
    <property type="entry name" value="LIPOPROTEIN LPRI"/>
    <property type="match status" value="1"/>
</dbReference>
<sequence length="359" mass="38640">MILPNRSNPHAGMRASAALPARASRRAIPHVLAAAAWLTALPMAAHAAGFDCAKAASPTERAICADARLSALDTQLAAAWQKARAKGGDTAAPKAAQLKWLAQRDRCGGDASCIADRYRERLAILNGAPLAPDRWQQTWYRDSANPSLGGVLTITGTAPHLRFELSGNNGANTGDLAGDLALHGDTGTFRQDGCRLDFSRHGSRVRVTQQGSDADCGAGAGVVYSGDYVTASQAQASPPADLVTLKVLDDARQDAIAHKLLGADYQTLVDMINNRDDERDLDGLNAKVTSYWVRGIATTNAAIVMRRGTDLWIGLLVFDAHNDVRMRYYTNVPAWKKTVPKTLRAWHDKLDSSYPIDLM</sequence>
<organism evidence="3 4">
    <name type="scientific">Burkholderia vietnamiensis</name>
    <dbReference type="NCBI Taxonomy" id="60552"/>
    <lineage>
        <taxon>Bacteria</taxon>
        <taxon>Pseudomonadati</taxon>
        <taxon>Pseudomonadota</taxon>
        <taxon>Betaproteobacteria</taxon>
        <taxon>Burkholderiales</taxon>
        <taxon>Burkholderiaceae</taxon>
        <taxon>Burkholderia</taxon>
        <taxon>Burkholderia cepacia complex</taxon>
    </lineage>
</organism>
<feature type="chain" id="PRO_5044003930" evidence="1">
    <location>
        <begin position="48"/>
        <end position="359"/>
    </location>
</feature>
<dbReference type="InterPro" id="IPR009739">
    <property type="entry name" value="LprI-like_N"/>
</dbReference>
<evidence type="ECO:0000256" key="1">
    <source>
        <dbReference type="SAM" id="SignalP"/>
    </source>
</evidence>
<keyword evidence="1" id="KW-0732">Signal</keyword>
<dbReference type="GO" id="GO:0005576">
    <property type="term" value="C:extracellular region"/>
    <property type="evidence" value="ECO:0007669"/>
    <property type="project" value="TreeGrafter"/>
</dbReference>
<evidence type="ECO:0000313" key="4">
    <source>
        <dbReference type="Proteomes" id="UP001171620"/>
    </source>
</evidence>
<dbReference type="Proteomes" id="UP001171620">
    <property type="component" value="Unassembled WGS sequence"/>
</dbReference>
<feature type="domain" description="Lysozyme inhibitor LprI-like N-terminal" evidence="2">
    <location>
        <begin position="52"/>
        <end position="123"/>
    </location>
</feature>
<evidence type="ECO:0000313" key="3">
    <source>
        <dbReference type="EMBL" id="MDN7798417.1"/>
    </source>
</evidence>
<proteinExistence type="predicted"/>